<dbReference type="GO" id="GO:0007165">
    <property type="term" value="P:signal transduction"/>
    <property type="evidence" value="ECO:0007669"/>
    <property type="project" value="InterPro"/>
</dbReference>
<feature type="transmembrane region" description="Helical" evidence="3">
    <location>
        <begin position="192"/>
        <end position="214"/>
    </location>
</feature>
<dbReference type="GO" id="GO:2000406">
    <property type="term" value="P:positive regulation of T cell migration"/>
    <property type="evidence" value="ECO:0007669"/>
    <property type="project" value="TreeGrafter"/>
</dbReference>
<feature type="region of interest" description="Disordered" evidence="2">
    <location>
        <begin position="221"/>
        <end position="266"/>
    </location>
</feature>
<dbReference type="GO" id="GO:0004888">
    <property type="term" value="F:transmembrane signaling receptor activity"/>
    <property type="evidence" value="ECO:0007669"/>
    <property type="project" value="InterPro"/>
</dbReference>
<evidence type="ECO:0000256" key="3">
    <source>
        <dbReference type="SAM" id="Phobius"/>
    </source>
</evidence>
<evidence type="ECO:0000313" key="6">
    <source>
        <dbReference type="EMBL" id="KAG9270928.1"/>
    </source>
</evidence>
<keyword evidence="3" id="KW-1133">Transmembrane helix</keyword>
<keyword evidence="1" id="KW-1015">Disulfide bond</keyword>
<feature type="disulfide bond" evidence="1">
    <location>
        <begin position="39"/>
        <end position="57"/>
    </location>
</feature>
<feature type="chain" id="PRO_5035787998" evidence="4">
    <location>
        <begin position="24"/>
        <end position="298"/>
    </location>
</feature>
<dbReference type="FunFam" id="2.10.50.10:FF:000007">
    <property type="entry name" value="TNF receptor superfamily member 14"/>
    <property type="match status" value="1"/>
</dbReference>
<dbReference type="InterPro" id="IPR001368">
    <property type="entry name" value="TNFR/NGFR_Cys_rich_reg"/>
</dbReference>
<feature type="disulfide bond" evidence="1">
    <location>
        <begin position="60"/>
        <end position="75"/>
    </location>
</feature>
<evidence type="ECO:0000256" key="1">
    <source>
        <dbReference type="PROSITE-ProRule" id="PRU00206"/>
    </source>
</evidence>
<proteinExistence type="predicted"/>
<name>A0A8T2LFY2_ASTMX</name>
<dbReference type="PROSITE" id="PS50050">
    <property type="entry name" value="TNFR_NGFR_2"/>
    <property type="match status" value="2"/>
</dbReference>
<dbReference type="Pfam" id="PF00020">
    <property type="entry name" value="TNFR_c6"/>
    <property type="match status" value="2"/>
</dbReference>
<evidence type="ECO:0000256" key="4">
    <source>
        <dbReference type="SAM" id="SignalP"/>
    </source>
</evidence>
<dbReference type="EMBL" id="JAICCE010000012">
    <property type="protein sequence ID" value="KAG9270928.1"/>
    <property type="molecule type" value="Genomic_DNA"/>
</dbReference>
<dbReference type="PROSITE" id="PS00652">
    <property type="entry name" value="TNFR_NGFR_1"/>
    <property type="match status" value="2"/>
</dbReference>
<evidence type="ECO:0000313" key="7">
    <source>
        <dbReference type="Proteomes" id="UP000752171"/>
    </source>
</evidence>
<dbReference type="PANTHER" id="PTHR46838">
    <property type="entry name" value="TUMOR NECROSIS FACTOR RECEPTOR SUPERFAMILY MEMBER 14"/>
    <property type="match status" value="1"/>
</dbReference>
<dbReference type="GO" id="GO:0006915">
    <property type="term" value="P:apoptotic process"/>
    <property type="evidence" value="ECO:0007669"/>
    <property type="project" value="InterPro"/>
</dbReference>
<dbReference type="GO" id="GO:0050829">
    <property type="term" value="P:defense response to Gram-negative bacterium"/>
    <property type="evidence" value="ECO:0007669"/>
    <property type="project" value="TreeGrafter"/>
</dbReference>
<feature type="domain" description="TNFR-Cys" evidence="5">
    <location>
        <begin position="23"/>
        <end position="57"/>
    </location>
</feature>
<dbReference type="Proteomes" id="UP000752171">
    <property type="component" value="Unassembled WGS sequence"/>
</dbReference>
<dbReference type="Gene3D" id="2.10.50.10">
    <property type="entry name" value="Tumor Necrosis Factor Receptor, subunit A, domain 2"/>
    <property type="match status" value="3"/>
</dbReference>
<dbReference type="CDD" id="cd13405">
    <property type="entry name" value="TNFRSF14_teleost"/>
    <property type="match status" value="1"/>
</dbReference>
<dbReference type="OrthoDB" id="10031141at2759"/>
<dbReference type="PANTHER" id="PTHR46838:SF1">
    <property type="entry name" value="TUMOR NECROSIS FACTOR RECEPTOR SUPERFAMILY MEMBER 14"/>
    <property type="match status" value="1"/>
</dbReference>
<feature type="compositionally biased region" description="Polar residues" evidence="2">
    <location>
        <begin position="252"/>
        <end position="266"/>
    </location>
</feature>
<feature type="repeat" description="TNFR-Cys" evidence="1">
    <location>
        <begin position="23"/>
        <end position="57"/>
    </location>
</feature>
<dbReference type="GO" id="GO:0050830">
    <property type="term" value="P:defense response to Gram-positive bacterium"/>
    <property type="evidence" value="ECO:0007669"/>
    <property type="project" value="TreeGrafter"/>
</dbReference>
<dbReference type="SUPFAM" id="SSF57586">
    <property type="entry name" value="TNF receptor-like"/>
    <property type="match status" value="2"/>
</dbReference>
<feature type="signal peptide" evidence="4">
    <location>
        <begin position="1"/>
        <end position="23"/>
    </location>
</feature>
<comment type="caution">
    <text evidence="6">The sequence shown here is derived from an EMBL/GenBank/DDBJ whole genome shotgun (WGS) entry which is preliminary data.</text>
</comment>
<gene>
    <name evidence="6" type="primary">TNFRSF14</name>
    <name evidence="6" type="ORF">AMEX_G15941</name>
</gene>
<keyword evidence="3" id="KW-0472">Membrane</keyword>
<feature type="repeat" description="TNFR-Cys" evidence="1">
    <location>
        <begin position="59"/>
        <end position="101"/>
    </location>
</feature>
<feature type="compositionally biased region" description="Polar residues" evidence="2">
    <location>
        <begin position="226"/>
        <end position="243"/>
    </location>
</feature>
<feature type="disulfide bond" evidence="1">
    <location>
        <begin position="36"/>
        <end position="49"/>
    </location>
</feature>
<protein>
    <submittedName>
        <fullName evidence="6">Tumor necrosis factor receptor superfamily member 14-like</fullName>
    </submittedName>
</protein>
<keyword evidence="6" id="KW-0675">Receptor</keyword>
<evidence type="ECO:0000256" key="2">
    <source>
        <dbReference type="SAM" id="MobiDB-lite"/>
    </source>
</evidence>
<dbReference type="InterPro" id="IPR008063">
    <property type="entry name" value="Fas_rcpt"/>
</dbReference>
<organism evidence="6 7">
    <name type="scientific">Astyanax mexicanus</name>
    <name type="common">Blind cave fish</name>
    <name type="synonym">Astyanax fasciatus mexicanus</name>
    <dbReference type="NCBI Taxonomy" id="7994"/>
    <lineage>
        <taxon>Eukaryota</taxon>
        <taxon>Metazoa</taxon>
        <taxon>Chordata</taxon>
        <taxon>Craniata</taxon>
        <taxon>Vertebrata</taxon>
        <taxon>Euteleostomi</taxon>
        <taxon>Actinopterygii</taxon>
        <taxon>Neopterygii</taxon>
        <taxon>Teleostei</taxon>
        <taxon>Ostariophysi</taxon>
        <taxon>Characiformes</taxon>
        <taxon>Characoidei</taxon>
        <taxon>Acestrorhamphidae</taxon>
        <taxon>Acestrorhamphinae</taxon>
        <taxon>Astyanax</taxon>
    </lineage>
</organism>
<dbReference type="PRINTS" id="PR01680">
    <property type="entry name" value="TNFACTORR6"/>
</dbReference>
<dbReference type="GO" id="GO:0009897">
    <property type="term" value="C:external side of plasma membrane"/>
    <property type="evidence" value="ECO:0007669"/>
    <property type="project" value="TreeGrafter"/>
</dbReference>
<dbReference type="AlphaFoldDB" id="A0A8T2LFY2"/>
<sequence>MQVYHAVILWMFPNLTFLTSCWACRSAEYEINQECCPMCPAGERVYSHCSEDSSTTCVNCTRHTYTDVPNGLIKCLPCTVCDEGSGLRIKRECNKKANALCEPLAGYYCTDLQENNCRKARKHSTCLPGQFIYQNGTELADNVCQDCPESTYSNSSLTFCRPHTHCELMGMITVSVGTKTADSECSNLRSRLYSIISLSGLLILSVALIINCTIRRRKTEDEQRYKSPSQCEQGNRSLPQCEQSDPERVNDPVQSGQSSGMDLSTGGNINITSTNVQINICNAPCSVTQSAECLKPQF</sequence>
<dbReference type="GO" id="GO:0046642">
    <property type="term" value="P:negative regulation of alpha-beta T cell proliferation"/>
    <property type="evidence" value="ECO:0007669"/>
    <property type="project" value="TreeGrafter"/>
</dbReference>
<keyword evidence="4" id="KW-0732">Signal</keyword>
<keyword evidence="3" id="KW-0812">Transmembrane</keyword>
<dbReference type="GO" id="GO:0002720">
    <property type="term" value="P:positive regulation of cytokine production involved in immune response"/>
    <property type="evidence" value="ECO:0007669"/>
    <property type="project" value="TreeGrafter"/>
</dbReference>
<dbReference type="GO" id="GO:0006955">
    <property type="term" value="P:immune response"/>
    <property type="evidence" value="ECO:0007669"/>
    <property type="project" value="InterPro"/>
</dbReference>
<feature type="domain" description="TNFR-Cys" evidence="5">
    <location>
        <begin position="59"/>
        <end position="101"/>
    </location>
</feature>
<accession>A0A8T2LFY2</accession>
<evidence type="ECO:0000259" key="5">
    <source>
        <dbReference type="PROSITE" id="PS50050"/>
    </source>
</evidence>
<reference evidence="6 7" key="1">
    <citation type="submission" date="2021-07" db="EMBL/GenBank/DDBJ databases">
        <authorList>
            <person name="Imarazene B."/>
            <person name="Zahm M."/>
            <person name="Klopp C."/>
            <person name="Cabau C."/>
            <person name="Beille S."/>
            <person name="Jouanno E."/>
            <person name="Castinel A."/>
            <person name="Lluch J."/>
            <person name="Gil L."/>
            <person name="Kuchtly C."/>
            <person name="Lopez Roques C."/>
            <person name="Donnadieu C."/>
            <person name="Parrinello H."/>
            <person name="Journot L."/>
            <person name="Du K."/>
            <person name="Schartl M."/>
            <person name="Retaux S."/>
            <person name="Guiguen Y."/>
        </authorList>
    </citation>
    <scope>NUCLEOTIDE SEQUENCE [LARGE SCALE GENOMIC DNA]</scope>
    <source>
        <strain evidence="6">Pach_M1</strain>
        <tissue evidence="6">Testis</tissue>
    </source>
</reference>
<comment type="caution">
    <text evidence="1">Lacks conserved residue(s) required for the propagation of feature annotation.</text>
</comment>
<dbReference type="SMART" id="SM00208">
    <property type="entry name" value="TNFR"/>
    <property type="match status" value="4"/>
</dbReference>